<evidence type="ECO:0000313" key="2">
    <source>
        <dbReference type="EMBL" id="VFK01674.1"/>
    </source>
</evidence>
<protein>
    <submittedName>
        <fullName evidence="2">Uncharacterized protein</fullName>
    </submittedName>
</protein>
<organism evidence="2">
    <name type="scientific">Candidatus Kentrum sp. LFY</name>
    <dbReference type="NCBI Taxonomy" id="2126342"/>
    <lineage>
        <taxon>Bacteria</taxon>
        <taxon>Pseudomonadati</taxon>
        <taxon>Pseudomonadota</taxon>
        <taxon>Gammaproteobacteria</taxon>
        <taxon>Candidatus Kentrum</taxon>
    </lineage>
</organism>
<feature type="compositionally biased region" description="Polar residues" evidence="1">
    <location>
        <begin position="21"/>
        <end position="32"/>
    </location>
</feature>
<gene>
    <name evidence="2" type="ORF">BECKLFY1418A_GA0070994_11566</name>
</gene>
<feature type="region of interest" description="Disordered" evidence="1">
    <location>
        <begin position="1"/>
        <end position="55"/>
    </location>
</feature>
<evidence type="ECO:0000256" key="1">
    <source>
        <dbReference type="SAM" id="MobiDB-lite"/>
    </source>
</evidence>
<feature type="region of interest" description="Disordered" evidence="1">
    <location>
        <begin position="70"/>
        <end position="91"/>
    </location>
</feature>
<sequence>MARSSTTIPATAASHGEGFRVSSNPQPFSSPTRAGPTAAVGKSSRTRTVFSTTTPRLAAQRPVLGTVSFRRGMASSHRATEAKTPKKNPRRMNFSCSSSICSTMQASPCLIYIRLIFIRPSVDSLFFTQASRFFDSPSRFGER</sequence>
<accession>A0A450VA70</accession>
<dbReference type="AlphaFoldDB" id="A0A450VA70"/>
<reference evidence="2" key="1">
    <citation type="submission" date="2019-02" db="EMBL/GenBank/DDBJ databases">
        <authorList>
            <person name="Gruber-Vodicka R. H."/>
            <person name="Seah K. B. B."/>
        </authorList>
    </citation>
    <scope>NUCLEOTIDE SEQUENCE</scope>
    <source>
        <strain evidence="2">BECK_M6</strain>
    </source>
</reference>
<name>A0A450VA70_9GAMM</name>
<proteinExistence type="predicted"/>
<feature type="compositionally biased region" description="Low complexity" evidence="1">
    <location>
        <begin position="46"/>
        <end position="55"/>
    </location>
</feature>
<dbReference type="EMBL" id="CAADFH010000156">
    <property type="protein sequence ID" value="VFK01674.1"/>
    <property type="molecule type" value="Genomic_DNA"/>
</dbReference>